<name>A0ABW6HI44_9ACTN</name>
<gene>
    <name evidence="1" type="ORF">ACFW88_35995</name>
</gene>
<evidence type="ECO:0000313" key="1">
    <source>
        <dbReference type="EMBL" id="MFE1755870.1"/>
    </source>
</evidence>
<accession>A0ABW6HI44</accession>
<dbReference type="EMBL" id="JBHYTS010000126">
    <property type="protein sequence ID" value="MFE1755870.1"/>
    <property type="molecule type" value="Genomic_DNA"/>
</dbReference>
<sequence length="72" mass="7512">MLEPVPPLSTFLRAVRRDLTAGERAGLAAGADGGPHARCLRQAGDLLTQSAGEADHVQAPLLVDADDDLVRP</sequence>
<organism evidence="1 2">
    <name type="scientific">Streptomyces anandii</name>
    <dbReference type="NCBI Taxonomy" id="285454"/>
    <lineage>
        <taxon>Bacteria</taxon>
        <taxon>Bacillati</taxon>
        <taxon>Actinomycetota</taxon>
        <taxon>Actinomycetes</taxon>
        <taxon>Kitasatosporales</taxon>
        <taxon>Streptomycetaceae</taxon>
        <taxon>Streptomyces</taxon>
    </lineage>
</organism>
<protein>
    <submittedName>
        <fullName evidence="1">Uncharacterized protein</fullName>
    </submittedName>
</protein>
<proteinExistence type="predicted"/>
<evidence type="ECO:0000313" key="2">
    <source>
        <dbReference type="Proteomes" id="UP001599756"/>
    </source>
</evidence>
<reference evidence="1 2" key="1">
    <citation type="submission" date="2024-09" db="EMBL/GenBank/DDBJ databases">
        <title>The Natural Products Discovery Center: Release of the First 8490 Sequenced Strains for Exploring Actinobacteria Biosynthetic Diversity.</title>
        <authorList>
            <person name="Kalkreuter E."/>
            <person name="Kautsar S.A."/>
            <person name="Yang D."/>
            <person name="Bader C.D."/>
            <person name="Teijaro C.N."/>
            <person name="Fluegel L."/>
            <person name="Davis C.M."/>
            <person name="Simpson J.R."/>
            <person name="Lauterbach L."/>
            <person name="Steele A.D."/>
            <person name="Gui C."/>
            <person name="Meng S."/>
            <person name="Li G."/>
            <person name="Viehrig K."/>
            <person name="Ye F."/>
            <person name="Su P."/>
            <person name="Kiefer A.F."/>
            <person name="Nichols A."/>
            <person name="Cepeda A.J."/>
            <person name="Yan W."/>
            <person name="Fan B."/>
            <person name="Jiang Y."/>
            <person name="Adhikari A."/>
            <person name="Zheng C.-J."/>
            <person name="Schuster L."/>
            <person name="Cowan T.M."/>
            <person name="Smanski M.J."/>
            <person name="Chevrette M.G."/>
            <person name="De Carvalho L.P.S."/>
            <person name="Shen B."/>
        </authorList>
    </citation>
    <scope>NUCLEOTIDE SEQUENCE [LARGE SCALE GENOMIC DNA]</scope>
    <source>
        <strain evidence="1 2">NPDC059500</strain>
    </source>
</reference>
<dbReference type="RefSeq" id="WP_381812607.1">
    <property type="nucleotide sequence ID" value="NZ_JBHYTS010000126.1"/>
</dbReference>
<comment type="caution">
    <text evidence="1">The sequence shown here is derived from an EMBL/GenBank/DDBJ whole genome shotgun (WGS) entry which is preliminary data.</text>
</comment>
<dbReference type="Proteomes" id="UP001599756">
    <property type="component" value="Unassembled WGS sequence"/>
</dbReference>
<keyword evidence="2" id="KW-1185">Reference proteome</keyword>